<reference evidence="1 2" key="1">
    <citation type="submission" date="2019-07" db="EMBL/GenBank/DDBJ databases">
        <title>Draft genome of C. aurimucosum strain 332.</title>
        <authorList>
            <person name="Pacheco L.G.C."/>
            <person name="Aguiar E.R.G.R."/>
            <person name="Barberis C.M."/>
            <person name="Almuzara M.N."/>
            <person name="Traglia G.M."/>
            <person name="Santos C.S."/>
            <person name="Vay C.A."/>
            <person name="Rocha D.J.P.G."/>
        </authorList>
    </citation>
    <scope>NUCLEOTIDE SEQUENCE [LARGE SCALE GENOMIC DNA]</scope>
    <source>
        <strain evidence="1 2">332</strain>
    </source>
</reference>
<proteinExistence type="predicted"/>
<accession>A0A6I3K8U6</accession>
<organism evidence="1 2">
    <name type="scientific">Corynebacterium aurimucosum</name>
    <dbReference type="NCBI Taxonomy" id="169292"/>
    <lineage>
        <taxon>Bacteria</taxon>
        <taxon>Bacillati</taxon>
        <taxon>Actinomycetota</taxon>
        <taxon>Actinomycetes</taxon>
        <taxon>Mycobacteriales</taxon>
        <taxon>Corynebacteriaceae</taxon>
        <taxon>Corynebacterium</taxon>
    </lineage>
</organism>
<evidence type="ECO:0000313" key="1">
    <source>
        <dbReference type="EMBL" id="MTD91094.1"/>
    </source>
</evidence>
<sequence>MTTAAQARYIESLRNNRDALTIDDDHIQDNIDLINQRLVRFGKTIDQEALNDWMESLIEDHNHELECDLDELTTAQASDLIESLKDGYHPALVANLNEVAIHFMPYITKELESYIAERVEDVEAQIQHAEQVADGADVAHGPILDDMVEDAVAIYDTIQIQQAFGVQGDCETTIINEQAMGRMEARLKEAEERLSNRTGTRVAADVVRRVSMSILAGDAERDLMRRYIISSSNAMAAMAQKGA</sequence>
<comment type="caution">
    <text evidence="1">The sequence shown here is derived from an EMBL/GenBank/DDBJ whole genome shotgun (WGS) entry which is preliminary data.</text>
</comment>
<protein>
    <submittedName>
        <fullName evidence="1">Uncharacterized protein</fullName>
    </submittedName>
</protein>
<name>A0A6I3K8U6_9CORY</name>
<dbReference type="EMBL" id="VIOG01000004">
    <property type="protein sequence ID" value="MTD91094.1"/>
    <property type="molecule type" value="Genomic_DNA"/>
</dbReference>
<gene>
    <name evidence="1" type="ORF">FME68_04190</name>
</gene>
<dbReference type="AlphaFoldDB" id="A0A6I3K8U6"/>
<dbReference type="Proteomes" id="UP000432568">
    <property type="component" value="Unassembled WGS sequence"/>
</dbReference>
<evidence type="ECO:0000313" key="2">
    <source>
        <dbReference type="Proteomes" id="UP000432568"/>
    </source>
</evidence>